<evidence type="ECO:0000256" key="2">
    <source>
        <dbReference type="ARBA" id="ARBA00022692"/>
    </source>
</evidence>
<dbReference type="InterPro" id="IPR056552">
    <property type="entry name" value="Ribonucl_Kappa"/>
</dbReference>
<evidence type="ECO:0000256" key="3">
    <source>
        <dbReference type="ARBA" id="ARBA00022989"/>
    </source>
</evidence>
<dbReference type="GeneID" id="90039556"/>
<dbReference type="Pfam" id="PF23489">
    <property type="entry name" value="V-ATPase_su_f"/>
    <property type="match status" value="1"/>
</dbReference>
<feature type="transmembrane region" description="Helical" evidence="5">
    <location>
        <begin position="7"/>
        <end position="32"/>
    </location>
</feature>
<accession>A0ABR1F8M9</accession>
<protein>
    <submittedName>
        <fullName evidence="6">Uncharacterized protein</fullName>
    </submittedName>
</protein>
<evidence type="ECO:0000313" key="7">
    <source>
        <dbReference type="Proteomes" id="UP001498771"/>
    </source>
</evidence>
<comment type="subcellular location">
    <subcellularLocation>
        <location evidence="1">Membrane</location>
    </subcellularLocation>
</comment>
<keyword evidence="3 5" id="KW-1133">Transmembrane helix</keyword>
<name>A0ABR1F8M9_9ASCO</name>
<keyword evidence="4 5" id="KW-0472">Membrane</keyword>
<sequence length="84" mass="8884">MKPVVSLGYAWCCTVLSVFGIVILCAIAGFFLGGTEAFLGSTEDPPAGQPVAVNLFGGAVIYAVFLAFCGCQIVMHRRQARIEL</sequence>
<evidence type="ECO:0000256" key="1">
    <source>
        <dbReference type="ARBA" id="ARBA00004370"/>
    </source>
</evidence>
<gene>
    <name evidence="6" type="ORF">BZA70DRAFT_288579</name>
</gene>
<dbReference type="Proteomes" id="UP001498771">
    <property type="component" value="Unassembled WGS sequence"/>
</dbReference>
<keyword evidence="7" id="KW-1185">Reference proteome</keyword>
<organism evidence="6 7">
    <name type="scientific">Myxozyma melibiosi</name>
    <dbReference type="NCBI Taxonomy" id="54550"/>
    <lineage>
        <taxon>Eukaryota</taxon>
        <taxon>Fungi</taxon>
        <taxon>Dikarya</taxon>
        <taxon>Ascomycota</taxon>
        <taxon>Saccharomycotina</taxon>
        <taxon>Lipomycetes</taxon>
        <taxon>Lipomycetales</taxon>
        <taxon>Lipomycetaceae</taxon>
        <taxon>Myxozyma</taxon>
    </lineage>
</organism>
<keyword evidence="2 5" id="KW-0812">Transmembrane</keyword>
<feature type="transmembrane region" description="Helical" evidence="5">
    <location>
        <begin position="52"/>
        <end position="75"/>
    </location>
</feature>
<dbReference type="RefSeq" id="XP_064769227.1">
    <property type="nucleotide sequence ID" value="XM_064914044.1"/>
</dbReference>
<dbReference type="EMBL" id="JBBJBU010000003">
    <property type="protein sequence ID" value="KAK7206194.1"/>
    <property type="molecule type" value="Genomic_DNA"/>
</dbReference>
<evidence type="ECO:0000256" key="4">
    <source>
        <dbReference type="ARBA" id="ARBA00023136"/>
    </source>
</evidence>
<comment type="caution">
    <text evidence="6">The sequence shown here is derived from an EMBL/GenBank/DDBJ whole genome shotgun (WGS) entry which is preliminary data.</text>
</comment>
<reference evidence="6 7" key="1">
    <citation type="submission" date="2024-03" db="EMBL/GenBank/DDBJ databases">
        <title>Genome-scale model development and genomic sequencing of the oleaginous clade Lipomyces.</title>
        <authorList>
            <consortium name="Lawrence Berkeley National Laboratory"/>
            <person name="Czajka J.J."/>
            <person name="Han Y."/>
            <person name="Kim J."/>
            <person name="Mondo S.J."/>
            <person name="Hofstad B.A."/>
            <person name="Robles A."/>
            <person name="Haridas S."/>
            <person name="Riley R."/>
            <person name="LaButti K."/>
            <person name="Pangilinan J."/>
            <person name="Andreopoulos W."/>
            <person name="Lipzen A."/>
            <person name="Yan J."/>
            <person name="Wang M."/>
            <person name="Ng V."/>
            <person name="Grigoriev I.V."/>
            <person name="Spatafora J.W."/>
            <person name="Magnuson J.K."/>
            <person name="Baker S.E."/>
            <person name="Pomraning K.R."/>
        </authorList>
    </citation>
    <scope>NUCLEOTIDE SEQUENCE [LARGE SCALE GENOMIC DNA]</scope>
    <source>
        <strain evidence="6 7">Phaff 52-87</strain>
    </source>
</reference>
<evidence type="ECO:0000256" key="5">
    <source>
        <dbReference type="SAM" id="Phobius"/>
    </source>
</evidence>
<evidence type="ECO:0000313" key="6">
    <source>
        <dbReference type="EMBL" id="KAK7206194.1"/>
    </source>
</evidence>
<proteinExistence type="predicted"/>